<dbReference type="EMBL" id="AWTC01000001">
    <property type="protein sequence ID" value="EST13715.1"/>
    <property type="molecule type" value="Genomic_DNA"/>
</dbReference>
<protein>
    <submittedName>
        <fullName evidence="1">Uncharacterized protein</fullName>
    </submittedName>
</protein>
<dbReference type="Proteomes" id="UP000018296">
    <property type="component" value="Unassembled WGS sequence"/>
</dbReference>
<organism evidence="1 2">
    <name type="scientific">Sporolactobacillus laevolacticus DSM 442</name>
    <dbReference type="NCBI Taxonomy" id="1395513"/>
    <lineage>
        <taxon>Bacteria</taxon>
        <taxon>Bacillati</taxon>
        <taxon>Bacillota</taxon>
        <taxon>Bacilli</taxon>
        <taxon>Bacillales</taxon>
        <taxon>Sporolactobacillaceae</taxon>
        <taxon>Sporolactobacillus</taxon>
    </lineage>
</organism>
<gene>
    <name evidence="1" type="ORF">P343_01900</name>
</gene>
<sequence length="98" mass="10984">MKLICVATLTKFTAQKVLDHASPVTNEGAQMKLICVATLTKFAAQKVLNCVATLTELAVLFVSQDLRYCPMYSKLFTSVRVLWKRTKKLLVSPLINHE</sequence>
<dbReference type="RefSeq" id="WP_023508693.1">
    <property type="nucleotide sequence ID" value="NZ_AWTC01000001.1"/>
</dbReference>
<accession>V6J1N9</accession>
<evidence type="ECO:0000313" key="2">
    <source>
        <dbReference type="Proteomes" id="UP000018296"/>
    </source>
</evidence>
<dbReference type="AlphaFoldDB" id="V6J1N9"/>
<name>V6J1N9_9BACL</name>
<proteinExistence type="predicted"/>
<reference evidence="1 2" key="1">
    <citation type="journal article" date="2013" name="Genome Announc.">
        <title>Genome Sequence of Sporolactobacillus laevolacticus DSM442, an Efficient Polymer-Grade D-Lactate Producer from Agricultural Waste Cottonseed as a Nitrogen Source.</title>
        <authorList>
            <person name="Wang H."/>
            <person name="Wang L."/>
            <person name="Ju J."/>
            <person name="Yu B."/>
            <person name="Ma Y."/>
        </authorList>
    </citation>
    <scope>NUCLEOTIDE SEQUENCE [LARGE SCALE GENOMIC DNA]</scope>
    <source>
        <strain evidence="1 2">DSM 442</strain>
    </source>
</reference>
<evidence type="ECO:0000313" key="1">
    <source>
        <dbReference type="EMBL" id="EST13715.1"/>
    </source>
</evidence>
<dbReference type="STRING" id="1395513.P343_01900"/>
<keyword evidence="2" id="KW-1185">Reference proteome</keyword>
<comment type="caution">
    <text evidence="1">The sequence shown here is derived from an EMBL/GenBank/DDBJ whole genome shotgun (WGS) entry which is preliminary data.</text>
</comment>